<keyword evidence="10" id="KW-1133">Transmembrane helix</keyword>
<evidence type="ECO:0000259" key="11">
    <source>
        <dbReference type="Pfam" id="PF00151"/>
    </source>
</evidence>
<evidence type="ECO:0000256" key="6">
    <source>
        <dbReference type="ARBA" id="ARBA00022801"/>
    </source>
</evidence>
<keyword evidence="7" id="KW-1015">Disulfide bond</keyword>
<keyword evidence="6" id="KW-0378">Hydrolase</keyword>
<comment type="subcellular location">
    <subcellularLocation>
        <location evidence="2">Secreted</location>
    </subcellularLocation>
</comment>
<dbReference type="PANTHER" id="PTHR11610">
    <property type="entry name" value="LIPASE"/>
    <property type="match status" value="1"/>
</dbReference>
<dbReference type="SUPFAM" id="SSF52058">
    <property type="entry name" value="L domain-like"/>
    <property type="match status" value="1"/>
</dbReference>
<dbReference type="Pfam" id="PF00151">
    <property type="entry name" value="Lipase"/>
    <property type="match status" value="1"/>
</dbReference>
<dbReference type="EMBL" id="CADCXV010000884">
    <property type="protein sequence ID" value="CAB0038013.1"/>
    <property type="molecule type" value="Genomic_DNA"/>
</dbReference>
<dbReference type="InterPro" id="IPR000734">
    <property type="entry name" value="TAG_lipase"/>
</dbReference>
<dbReference type="GO" id="GO:0016042">
    <property type="term" value="P:lipid catabolic process"/>
    <property type="evidence" value="ECO:0007669"/>
    <property type="project" value="TreeGrafter"/>
</dbReference>
<evidence type="ECO:0000313" key="12">
    <source>
        <dbReference type="EMBL" id="CAB0038013.1"/>
    </source>
</evidence>
<dbReference type="Gene3D" id="3.80.10.10">
    <property type="entry name" value="Ribonuclease Inhibitor"/>
    <property type="match status" value="1"/>
</dbReference>
<feature type="region of interest" description="Disordered" evidence="9">
    <location>
        <begin position="1119"/>
        <end position="1170"/>
    </location>
</feature>
<sequence>MISHFVYALQRAFIYIYANCATPSPWLHRLLLLLNVISSFACVYTPFYVNSHANYAIGPGSIPENTAELEISNLYDFKIRANAFVNSAKLTRVHLADIKVLHIEKQAFHNLSSVDARLQFSGCKECDLTIDSQAFKNARSPLTIDIERYRLVDIKPNAFSWLKEIGVRDVQNLRLSSNAFKFEAAQLAEDGPTTKIMFQGISNIQELPTAVFPSTLAEIRMDNVRISYSIRKDAFCAMNIMKVAVSNSSIYEIESGAFSDRTLIGSLEFVDVKIDIVRNEAFQAGANALLIDHSEIQNMEKNAIVMTVATATLSYTKFCDLRYGSIVFHQWNRIYIDNNSFYHIAADSIHAVFDVAKASSLEFSFSGNYIGEAEPNSLSLVGISQAVSVARVGSNRFNRSCYCNIESWVRERLGSNASVSWIMDSSYCTVDKFLSNCYDLPDSYLGMRNYTQTICTPSDNIKCNEEPVNAHAGSSSAASPPSIGPHQYPKRKGFFDVEMSDPEQLEREKRVIIVACIVAVFSLVLMIFVFVALYMRRRGVCPKLSSGPLNPNTWFEPTSGMTAATSVSRLSVHEYTGLQPETRILDMTSHEDPEVDLEAAAESSHSYSYQESKATQTLPEELTEEYLRELKEQLNDPQNYAQAKGMIEHLYDLIKVEESCNNNNNNKTTTENGESYHNNTSRQIRRDASFAGRQPSVTVGTKVPSLDKLITPSVARSAKPELADYCEPQDRQMVDQNHLYAELPGDDTVPSTSRLSEPMLASLAGRAPLPLPPDVINDLSTESHGSLVYGIEADESRSLHNSQENNATSTPKTTDGRRPMSFFKALGDTFAGPKKVNGRRPNSLLSEYADPSDVTLHLYSELPDSRQLASGRPASTTMKMVNRPLPTKPDQYESEPMTVRSGQWDCAYDVCYWQSSSTHTKNARAAIECLRWLAGWRTIIRSGFRNTTCSIARALVQLQHGAAEQRHGIFGNSRFRCVRIYVCGVCVGEFRREELLAAASASRQRWQVYMGAIYAAGEASALHQHRAEYAAKIFSSSRGDGLGIVQLQYTHLYIPMGQNNTFLQNRAHLARVLSVRITAQSRSVSLEICNRRDHAFPVVLSQSNVDNFIRRGSWPLPAPQRPGFRAAEDVRVPRPEGVDVRPRDVRAPARPHRQDGRQVSHLHAPKSQGTDRGLHQLHEIHLDADSRSAGQDLRHHSRLSIRRHEKVAPRDEGVASRRSSGDNTFFQIERITGLDPAQPCFKNIDLAFRLDPSDADYVDVIHTQMGKAEGFFASFGIREPIGRDRCCLRIVHFFFFVITAVLDFFFLQVTRTFT</sequence>
<evidence type="ECO:0000256" key="10">
    <source>
        <dbReference type="SAM" id="Phobius"/>
    </source>
</evidence>
<feature type="compositionally biased region" description="Polar residues" evidence="9">
    <location>
        <begin position="799"/>
        <end position="813"/>
    </location>
</feature>
<feature type="region of interest" description="Disordered" evidence="9">
    <location>
        <begin position="1183"/>
        <end position="1219"/>
    </location>
</feature>
<feature type="region of interest" description="Disordered" evidence="9">
    <location>
        <begin position="795"/>
        <end position="820"/>
    </location>
</feature>
<feature type="region of interest" description="Disordered" evidence="9">
    <location>
        <begin position="662"/>
        <end position="681"/>
    </location>
</feature>
<keyword evidence="10" id="KW-0472">Membrane</keyword>
<dbReference type="OrthoDB" id="8185041at2759"/>
<reference evidence="12 13" key="1">
    <citation type="submission" date="2020-02" db="EMBL/GenBank/DDBJ databases">
        <authorList>
            <person name="Ferguson B K."/>
        </authorList>
    </citation>
    <scope>NUCLEOTIDE SEQUENCE [LARGE SCALE GENOMIC DNA]</scope>
</reference>
<feature type="compositionally biased region" description="Low complexity" evidence="9">
    <location>
        <begin position="662"/>
        <end position="672"/>
    </location>
</feature>
<feature type="transmembrane region" description="Helical" evidence="10">
    <location>
        <begin position="1290"/>
        <end position="1309"/>
    </location>
</feature>
<feature type="transmembrane region" description="Helical" evidence="10">
    <location>
        <begin position="511"/>
        <end position="535"/>
    </location>
</feature>
<evidence type="ECO:0000256" key="1">
    <source>
        <dbReference type="ARBA" id="ARBA00000111"/>
    </source>
</evidence>
<comment type="catalytic activity">
    <reaction evidence="1">
        <text>a 1,2-diacyl-sn-glycero-3-phosphocholine + H2O = a 2-acyl-sn-glycero-3-phosphocholine + a fatty acid + H(+)</text>
        <dbReference type="Rhea" id="RHEA:18689"/>
        <dbReference type="ChEBI" id="CHEBI:15377"/>
        <dbReference type="ChEBI" id="CHEBI:15378"/>
        <dbReference type="ChEBI" id="CHEBI:28868"/>
        <dbReference type="ChEBI" id="CHEBI:57643"/>
        <dbReference type="ChEBI" id="CHEBI:57875"/>
        <dbReference type="EC" id="3.1.1.32"/>
    </reaction>
</comment>
<evidence type="ECO:0000256" key="7">
    <source>
        <dbReference type="ARBA" id="ARBA00023157"/>
    </source>
</evidence>
<dbReference type="GO" id="GO:0005615">
    <property type="term" value="C:extracellular space"/>
    <property type="evidence" value="ECO:0007669"/>
    <property type="project" value="TreeGrafter"/>
</dbReference>
<accession>A0A6H5IQW6</accession>
<dbReference type="EC" id="3.1.1.32" evidence="4"/>
<dbReference type="InterPro" id="IPR032675">
    <property type="entry name" value="LRR_dom_sf"/>
</dbReference>
<feature type="domain" description="Lipase" evidence="11">
    <location>
        <begin position="1214"/>
        <end position="1282"/>
    </location>
</feature>
<evidence type="ECO:0000313" key="13">
    <source>
        <dbReference type="Proteomes" id="UP000479190"/>
    </source>
</evidence>
<feature type="compositionally biased region" description="Basic and acidic residues" evidence="9">
    <location>
        <begin position="1206"/>
        <end position="1215"/>
    </location>
</feature>
<dbReference type="Proteomes" id="UP000479190">
    <property type="component" value="Unassembled WGS sequence"/>
</dbReference>
<organism evidence="12 13">
    <name type="scientific">Trichogramma brassicae</name>
    <dbReference type="NCBI Taxonomy" id="86971"/>
    <lineage>
        <taxon>Eukaryota</taxon>
        <taxon>Metazoa</taxon>
        <taxon>Ecdysozoa</taxon>
        <taxon>Arthropoda</taxon>
        <taxon>Hexapoda</taxon>
        <taxon>Insecta</taxon>
        <taxon>Pterygota</taxon>
        <taxon>Neoptera</taxon>
        <taxon>Endopterygota</taxon>
        <taxon>Hymenoptera</taxon>
        <taxon>Apocrita</taxon>
        <taxon>Proctotrupomorpha</taxon>
        <taxon>Chalcidoidea</taxon>
        <taxon>Trichogrammatidae</taxon>
        <taxon>Trichogramma</taxon>
    </lineage>
</organism>
<evidence type="ECO:0000256" key="5">
    <source>
        <dbReference type="ARBA" id="ARBA00022525"/>
    </source>
</evidence>
<gene>
    <name evidence="12" type="ORF">TBRA_LOCUS9808</name>
</gene>
<evidence type="ECO:0000256" key="4">
    <source>
        <dbReference type="ARBA" id="ARBA00013179"/>
    </source>
</evidence>
<protein>
    <recommendedName>
        <fullName evidence="4">phospholipase A1</fullName>
        <ecNumber evidence="4">3.1.1.32</ecNumber>
    </recommendedName>
</protein>
<dbReference type="InterPro" id="IPR013818">
    <property type="entry name" value="Lipase"/>
</dbReference>
<dbReference type="InterPro" id="IPR029058">
    <property type="entry name" value="AB_hydrolase_fold"/>
</dbReference>
<dbReference type="Gene3D" id="3.40.50.1820">
    <property type="entry name" value="alpha/beta hydrolase"/>
    <property type="match status" value="1"/>
</dbReference>
<feature type="compositionally biased region" description="Basic and acidic residues" evidence="9">
    <location>
        <begin position="1126"/>
        <end position="1158"/>
    </location>
</feature>
<evidence type="ECO:0000256" key="3">
    <source>
        <dbReference type="ARBA" id="ARBA00010701"/>
    </source>
</evidence>
<evidence type="ECO:0000256" key="2">
    <source>
        <dbReference type="ARBA" id="ARBA00004613"/>
    </source>
</evidence>
<dbReference type="GO" id="GO:0008970">
    <property type="term" value="F:phospholipase A1 activity"/>
    <property type="evidence" value="ECO:0007669"/>
    <property type="project" value="UniProtKB-EC"/>
</dbReference>
<comment type="similarity">
    <text evidence="3 8">Belongs to the AB hydrolase superfamily. Lipase family.</text>
</comment>
<keyword evidence="5" id="KW-0964">Secreted</keyword>
<name>A0A6H5IQW6_9HYME</name>
<keyword evidence="13" id="KW-1185">Reference proteome</keyword>
<dbReference type="Pfam" id="PF13306">
    <property type="entry name" value="LRR_5"/>
    <property type="match status" value="2"/>
</dbReference>
<keyword evidence="10" id="KW-0812">Transmembrane</keyword>
<proteinExistence type="inferred from homology"/>
<evidence type="ECO:0000256" key="9">
    <source>
        <dbReference type="SAM" id="MobiDB-lite"/>
    </source>
</evidence>
<dbReference type="SUPFAM" id="SSF53474">
    <property type="entry name" value="alpha/beta-Hydrolases"/>
    <property type="match status" value="1"/>
</dbReference>
<evidence type="ECO:0000256" key="8">
    <source>
        <dbReference type="RuleBase" id="RU004262"/>
    </source>
</evidence>
<dbReference type="InterPro" id="IPR026906">
    <property type="entry name" value="LRR_5"/>
</dbReference>
<feature type="compositionally biased region" description="Basic residues" evidence="9">
    <location>
        <begin position="1195"/>
        <end position="1205"/>
    </location>
</feature>